<name>A0A0W7WM12_9RHOB</name>
<protein>
    <recommendedName>
        <fullName evidence="1">N-acetyltransferase domain-containing protein</fullName>
    </recommendedName>
</protein>
<dbReference type="InterPro" id="IPR000182">
    <property type="entry name" value="GNAT_dom"/>
</dbReference>
<reference evidence="2 3" key="1">
    <citation type="submission" date="2015-12" db="EMBL/GenBank/DDBJ databases">
        <authorList>
            <person name="Shamseldin A."/>
            <person name="Moawad H."/>
            <person name="Abd El-Rahim W.M."/>
            <person name="Sadowsky M.J."/>
        </authorList>
    </citation>
    <scope>NUCLEOTIDE SEQUENCE [LARGE SCALE GENOMIC DNA]</scope>
    <source>
        <strain evidence="2 3">SJ5A-1</strain>
    </source>
</reference>
<dbReference type="OrthoDB" id="9804153at2"/>
<gene>
    <name evidence="2" type="ORF">AVJ23_07740</name>
</gene>
<proteinExistence type="predicted"/>
<keyword evidence="3" id="KW-1185">Reference proteome</keyword>
<dbReference type="GO" id="GO:0016747">
    <property type="term" value="F:acyltransferase activity, transferring groups other than amino-acyl groups"/>
    <property type="evidence" value="ECO:0007669"/>
    <property type="project" value="InterPro"/>
</dbReference>
<organism evidence="2 3">
    <name type="scientific">Pseudoponticoccus marisrubri</name>
    <dbReference type="NCBI Taxonomy" id="1685382"/>
    <lineage>
        <taxon>Bacteria</taxon>
        <taxon>Pseudomonadati</taxon>
        <taxon>Pseudomonadota</taxon>
        <taxon>Alphaproteobacteria</taxon>
        <taxon>Rhodobacterales</taxon>
        <taxon>Roseobacteraceae</taxon>
        <taxon>Pseudoponticoccus</taxon>
    </lineage>
</organism>
<accession>A0A0W7WM12</accession>
<dbReference type="RefSeq" id="WP_058861580.1">
    <property type="nucleotide sequence ID" value="NZ_LPXO01000003.1"/>
</dbReference>
<dbReference type="STRING" id="1685382.AVJ23_07740"/>
<dbReference type="Pfam" id="PF13302">
    <property type="entry name" value="Acetyltransf_3"/>
    <property type="match status" value="1"/>
</dbReference>
<dbReference type="EMBL" id="LPXO01000003">
    <property type="protein sequence ID" value="KUF11634.1"/>
    <property type="molecule type" value="Genomic_DNA"/>
</dbReference>
<dbReference type="Gene3D" id="3.40.630.30">
    <property type="match status" value="1"/>
</dbReference>
<evidence type="ECO:0000259" key="1">
    <source>
        <dbReference type="PROSITE" id="PS51186"/>
    </source>
</evidence>
<dbReference type="InterPro" id="IPR016181">
    <property type="entry name" value="Acyl_CoA_acyltransferase"/>
</dbReference>
<sequence>MIETARLRLRPFRDSDLEALHAIFSDPRAMRHWDRPAWDDLDTTRRLLAAYRCDAPEAHLEFAVEHEGVLIGRAGMWKRYEIGYILRPDFWGRGFGREAVAALVEAAFARFPEAPELTAEIDPRNIGSARLLESLGFTRRALVEQNFDYGGIEICDTAYYALPRPGGAAG</sequence>
<feature type="domain" description="N-acetyltransferase" evidence="1">
    <location>
        <begin position="7"/>
        <end position="165"/>
    </location>
</feature>
<dbReference type="SUPFAM" id="SSF55729">
    <property type="entry name" value="Acyl-CoA N-acyltransferases (Nat)"/>
    <property type="match status" value="1"/>
</dbReference>
<dbReference type="PROSITE" id="PS51186">
    <property type="entry name" value="GNAT"/>
    <property type="match status" value="1"/>
</dbReference>
<dbReference type="AlphaFoldDB" id="A0A0W7WM12"/>
<dbReference type="PANTHER" id="PTHR43792">
    <property type="entry name" value="GNAT FAMILY, PUTATIVE (AFU_ORTHOLOGUE AFUA_3G00765)-RELATED-RELATED"/>
    <property type="match status" value="1"/>
</dbReference>
<evidence type="ECO:0000313" key="2">
    <source>
        <dbReference type="EMBL" id="KUF11634.1"/>
    </source>
</evidence>
<dbReference type="InterPro" id="IPR051531">
    <property type="entry name" value="N-acetyltransferase"/>
</dbReference>
<comment type="caution">
    <text evidence="2">The sequence shown here is derived from an EMBL/GenBank/DDBJ whole genome shotgun (WGS) entry which is preliminary data.</text>
</comment>
<evidence type="ECO:0000313" key="3">
    <source>
        <dbReference type="Proteomes" id="UP000054396"/>
    </source>
</evidence>
<dbReference type="Proteomes" id="UP000054396">
    <property type="component" value="Unassembled WGS sequence"/>
</dbReference>